<feature type="domain" description="C2H2-type" evidence="11">
    <location>
        <begin position="264"/>
        <end position="291"/>
    </location>
</feature>
<dbReference type="InterPro" id="IPR036236">
    <property type="entry name" value="Znf_C2H2_sf"/>
</dbReference>
<dbReference type="PANTHER" id="PTHR24399">
    <property type="entry name" value="ZINC FINGER AND BTB DOMAIN-CONTAINING"/>
    <property type="match status" value="1"/>
</dbReference>
<feature type="compositionally biased region" description="Polar residues" evidence="10">
    <location>
        <begin position="155"/>
        <end position="166"/>
    </location>
</feature>
<evidence type="ECO:0000256" key="1">
    <source>
        <dbReference type="ARBA" id="ARBA00004123"/>
    </source>
</evidence>
<evidence type="ECO:0000313" key="12">
    <source>
        <dbReference type="EMBL" id="KAJ5732009.1"/>
    </source>
</evidence>
<dbReference type="SUPFAM" id="SSF57667">
    <property type="entry name" value="beta-beta-alpha zinc fingers"/>
    <property type="match status" value="2"/>
</dbReference>
<keyword evidence="3" id="KW-0677">Repeat</keyword>
<evidence type="ECO:0000256" key="2">
    <source>
        <dbReference type="ARBA" id="ARBA00022723"/>
    </source>
</evidence>
<evidence type="ECO:0000313" key="13">
    <source>
        <dbReference type="Proteomes" id="UP001215712"/>
    </source>
</evidence>
<dbReference type="Proteomes" id="UP001215712">
    <property type="component" value="Unassembled WGS sequence"/>
</dbReference>
<dbReference type="PROSITE" id="PS00028">
    <property type="entry name" value="ZINC_FINGER_C2H2_1"/>
    <property type="match status" value="2"/>
</dbReference>
<evidence type="ECO:0000259" key="11">
    <source>
        <dbReference type="PROSITE" id="PS50157"/>
    </source>
</evidence>
<feature type="compositionally biased region" description="Basic and acidic residues" evidence="10">
    <location>
        <begin position="178"/>
        <end position="189"/>
    </location>
</feature>
<dbReference type="FunFam" id="3.30.160.60:FF:001666">
    <property type="entry name" value="MDS1 and EVI1 complex locus"/>
    <property type="match status" value="1"/>
</dbReference>
<comment type="subcellular location">
    <subcellularLocation>
        <location evidence="1">Nucleus</location>
    </subcellularLocation>
</comment>
<keyword evidence="8" id="KW-0539">Nucleus</keyword>
<feature type="compositionally biased region" description="Low complexity" evidence="10">
    <location>
        <begin position="38"/>
        <end position="55"/>
    </location>
</feature>
<comment type="caution">
    <text evidence="12">The sequence shown here is derived from an EMBL/GenBank/DDBJ whole genome shotgun (WGS) entry which is preliminary data.</text>
</comment>
<feature type="compositionally biased region" description="Basic and acidic residues" evidence="10">
    <location>
        <begin position="358"/>
        <end position="375"/>
    </location>
</feature>
<feature type="compositionally biased region" description="Basic and acidic residues" evidence="10">
    <location>
        <begin position="94"/>
        <end position="104"/>
    </location>
</feature>
<dbReference type="InterPro" id="IPR013087">
    <property type="entry name" value="Znf_C2H2_type"/>
</dbReference>
<dbReference type="PROSITE" id="PS50157">
    <property type="entry name" value="ZINC_FINGER_C2H2_2"/>
    <property type="match status" value="3"/>
</dbReference>
<accession>A0AAD6HPU2</accession>
<evidence type="ECO:0000256" key="7">
    <source>
        <dbReference type="ARBA" id="ARBA00023163"/>
    </source>
</evidence>
<feature type="region of interest" description="Disordered" evidence="10">
    <location>
        <begin position="15"/>
        <end position="236"/>
    </location>
</feature>
<feature type="compositionally biased region" description="Polar residues" evidence="10">
    <location>
        <begin position="135"/>
        <end position="146"/>
    </location>
</feature>
<dbReference type="Pfam" id="PF00096">
    <property type="entry name" value="zf-C2H2"/>
    <property type="match status" value="2"/>
</dbReference>
<feature type="compositionally biased region" description="Polar residues" evidence="10">
    <location>
        <begin position="429"/>
        <end position="450"/>
    </location>
</feature>
<evidence type="ECO:0000256" key="4">
    <source>
        <dbReference type="ARBA" id="ARBA00022771"/>
    </source>
</evidence>
<evidence type="ECO:0000256" key="9">
    <source>
        <dbReference type="PROSITE-ProRule" id="PRU00042"/>
    </source>
</evidence>
<evidence type="ECO:0000256" key="10">
    <source>
        <dbReference type="SAM" id="MobiDB-lite"/>
    </source>
</evidence>
<dbReference type="GO" id="GO:0005694">
    <property type="term" value="C:chromosome"/>
    <property type="evidence" value="ECO:0007669"/>
    <property type="project" value="UniProtKB-ARBA"/>
</dbReference>
<dbReference type="PANTHER" id="PTHR24399:SF23">
    <property type="entry name" value="C2H2-TYPE DOMAIN-CONTAINING PROTEIN"/>
    <property type="match status" value="1"/>
</dbReference>
<organism evidence="12 13">
    <name type="scientific">Penicillium malachiteum</name>
    <dbReference type="NCBI Taxonomy" id="1324776"/>
    <lineage>
        <taxon>Eukaryota</taxon>
        <taxon>Fungi</taxon>
        <taxon>Dikarya</taxon>
        <taxon>Ascomycota</taxon>
        <taxon>Pezizomycotina</taxon>
        <taxon>Eurotiomycetes</taxon>
        <taxon>Eurotiomycetidae</taxon>
        <taxon>Eurotiales</taxon>
        <taxon>Aspergillaceae</taxon>
        <taxon>Penicillium</taxon>
    </lineage>
</organism>
<reference evidence="12" key="1">
    <citation type="journal article" date="2023" name="IMA Fungus">
        <title>Comparative genomic study of the Penicillium genus elucidates a diverse pangenome and 15 lateral gene transfer events.</title>
        <authorList>
            <person name="Petersen C."/>
            <person name="Sorensen T."/>
            <person name="Nielsen M.R."/>
            <person name="Sondergaard T.E."/>
            <person name="Sorensen J.L."/>
            <person name="Fitzpatrick D.A."/>
            <person name="Frisvad J.C."/>
            <person name="Nielsen K.L."/>
        </authorList>
    </citation>
    <scope>NUCLEOTIDE SEQUENCE</scope>
    <source>
        <strain evidence="12">IBT 17514</strain>
    </source>
</reference>
<feature type="region of interest" description="Disordered" evidence="10">
    <location>
        <begin position="328"/>
        <end position="547"/>
    </location>
</feature>
<dbReference type="SMART" id="SM00355">
    <property type="entry name" value="ZnF_C2H2"/>
    <property type="match status" value="3"/>
</dbReference>
<dbReference type="GO" id="GO:0001227">
    <property type="term" value="F:DNA-binding transcription repressor activity, RNA polymerase II-specific"/>
    <property type="evidence" value="ECO:0007669"/>
    <property type="project" value="TreeGrafter"/>
</dbReference>
<evidence type="ECO:0000256" key="6">
    <source>
        <dbReference type="ARBA" id="ARBA00023015"/>
    </source>
</evidence>
<dbReference type="EMBL" id="JAQJAN010000004">
    <property type="protein sequence ID" value="KAJ5732009.1"/>
    <property type="molecule type" value="Genomic_DNA"/>
</dbReference>
<feature type="domain" description="C2H2-type" evidence="11">
    <location>
        <begin position="292"/>
        <end position="322"/>
    </location>
</feature>
<name>A0AAD6HPU2_9EURO</name>
<feature type="compositionally biased region" description="Polar residues" evidence="10">
    <location>
        <begin position="78"/>
        <end position="89"/>
    </location>
</feature>
<keyword evidence="5" id="KW-0862">Zinc</keyword>
<sequence length="602" mass="63914">MSLEVAVALVRPPFEAGANPSASMAALMQSTNDPVPVSNPITGPSSSISTSDPISFLKPPSKPESNLSSIASAGLHVSRSQPPQMTSPSAAPDRPVEQDRDAERNSSQVAREALGASEKSPAPSIQEPQIHASPEQMQIDTHSNDTPDPYGPGDHSNSLMHASTVASPGPIEESASQDGDRHHHRPRDDSEIDQDSNKAFSYPMPTGSLNDPRRGLSLPHTGYSRGSPRSPSAKKHRCPYCSTEFTRQHNLKSHLLTHSQEKPFVCATCQSRFRRLHDLKRHTKLHTGERPHTCPKCGRRFARGDALARHNKGQGGCAGRRASMGSFAPDDEYGDGQHPDDGMDGLVYAEPESMDGEEERRLNSQGMRKMDDSIARADSLNNRQPSTYPPIAANRGSIFTPSVTHGGSGSTSSTSQAGNLTFPPAGHPSGTSLFTPSTLGETSKPLSPNALSHHDSSTSSHRGHSPSMGQSLPHPQVSFGRGGITGPNHPLGLTLPQPGAKLPPPVINSPDPRFGPASNKHTPSHSHSSSHGLPPPAGLDGPGLEGAGDASQIDKLWAYVRSMHDELTGLRNEVVSLRAHIASINSSTLPPGDSNQPGPISR</sequence>
<keyword evidence="7" id="KW-0804">Transcription</keyword>
<dbReference type="Gene3D" id="3.30.160.60">
    <property type="entry name" value="Classic Zinc Finger"/>
    <property type="match status" value="3"/>
</dbReference>
<proteinExistence type="predicted"/>
<evidence type="ECO:0000256" key="3">
    <source>
        <dbReference type="ARBA" id="ARBA00022737"/>
    </source>
</evidence>
<dbReference type="GO" id="GO:0005654">
    <property type="term" value="C:nucleoplasm"/>
    <property type="evidence" value="ECO:0007669"/>
    <property type="project" value="TreeGrafter"/>
</dbReference>
<dbReference type="FunFam" id="3.30.160.60:FF:001732">
    <property type="entry name" value="Zgc:162936"/>
    <property type="match status" value="1"/>
</dbReference>
<keyword evidence="2" id="KW-0479">Metal-binding</keyword>
<evidence type="ECO:0000256" key="5">
    <source>
        <dbReference type="ARBA" id="ARBA00022833"/>
    </source>
</evidence>
<dbReference type="GO" id="GO:0008270">
    <property type="term" value="F:zinc ion binding"/>
    <property type="evidence" value="ECO:0007669"/>
    <property type="project" value="UniProtKB-KW"/>
</dbReference>
<dbReference type="AlphaFoldDB" id="A0AAD6HPU2"/>
<protein>
    <recommendedName>
        <fullName evidence="11">C2H2-type domain-containing protein</fullName>
    </recommendedName>
</protein>
<reference evidence="12" key="2">
    <citation type="submission" date="2023-01" db="EMBL/GenBank/DDBJ databases">
        <authorList>
            <person name="Petersen C."/>
        </authorList>
    </citation>
    <scope>NUCLEOTIDE SEQUENCE</scope>
    <source>
        <strain evidence="12">IBT 17514</strain>
    </source>
</reference>
<feature type="domain" description="C2H2-type" evidence="11">
    <location>
        <begin position="236"/>
        <end position="263"/>
    </location>
</feature>
<dbReference type="GO" id="GO:0045893">
    <property type="term" value="P:positive regulation of DNA-templated transcription"/>
    <property type="evidence" value="ECO:0007669"/>
    <property type="project" value="UniProtKB-ARBA"/>
</dbReference>
<keyword evidence="6" id="KW-0805">Transcription regulation</keyword>
<feature type="compositionally biased region" description="Low complexity" evidence="10">
    <location>
        <begin position="402"/>
        <end position="415"/>
    </location>
</feature>
<dbReference type="GO" id="GO:0000978">
    <property type="term" value="F:RNA polymerase II cis-regulatory region sequence-specific DNA binding"/>
    <property type="evidence" value="ECO:0007669"/>
    <property type="project" value="TreeGrafter"/>
</dbReference>
<evidence type="ECO:0000256" key="8">
    <source>
        <dbReference type="ARBA" id="ARBA00023242"/>
    </source>
</evidence>
<gene>
    <name evidence="12" type="ORF">N7493_003490</name>
</gene>
<keyword evidence="4 9" id="KW-0863">Zinc-finger</keyword>
<keyword evidence="13" id="KW-1185">Reference proteome</keyword>